<evidence type="ECO:0000313" key="7">
    <source>
        <dbReference type="Proteomes" id="UP000224104"/>
    </source>
</evidence>
<feature type="compositionally biased region" description="Low complexity" evidence="2">
    <location>
        <begin position="1174"/>
        <end position="1189"/>
    </location>
</feature>
<dbReference type="EMBL" id="MF141540">
    <property type="protein sequence ID" value="ASR77218.1"/>
    <property type="molecule type" value="Genomic_DNA"/>
</dbReference>
<organism evidence="6 7">
    <name type="scientific">Mycobacterium phage Avocado</name>
    <dbReference type="NCBI Taxonomy" id="2024302"/>
    <lineage>
        <taxon>Viruses</taxon>
        <taxon>Duplodnaviria</taxon>
        <taxon>Heunggongvirae</taxon>
        <taxon>Uroviricota</taxon>
        <taxon>Caudoviricetes</taxon>
        <taxon>Gclasvirinae</taxon>
        <taxon>Avocadovirus</taxon>
        <taxon>Avocadovirus avocado</taxon>
    </lineage>
</organism>
<dbReference type="Pfam" id="PF20155">
    <property type="entry name" value="TMP_3"/>
    <property type="match status" value="1"/>
</dbReference>
<keyword evidence="7" id="KW-1185">Reference proteome</keyword>
<dbReference type="Gene3D" id="1.20.120.330">
    <property type="entry name" value="Nucleotidyltransferases domain 2"/>
    <property type="match status" value="1"/>
</dbReference>
<reference evidence="6 7" key="1">
    <citation type="submission" date="2017-05" db="EMBL/GenBank/DDBJ databases">
        <authorList>
            <person name="Butela K.A."/>
            <person name="Hudson L."/>
            <person name="Clayton A.L."/>
            <person name="Cole J.H."/>
            <person name="Evancho G.L."/>
            <person name="Galassi L.C."/>
            <person name="Harvey A.K."/>
            <person name="Haubrick H.C."/>
            <person name="Henry M."/>
            <person name="Heslop K.L."/>
            <person name="Hughes P.M."/>
            <person name="Iezzi J."/>
            <person name="Jones J.C."/>
            <person name="Kolawole F.O."/>
            <person name="Loucks E.J."/>
            <person name="McCready J.R."/>
            <person name="McGowan S.M."/>
            <person name="Minear S.E."/>
            <person name="Poole Y.A."/>
            <person name="Reese R.J."/>
            <person name="Romagnoli K.M."/>
            <person name="Schell I.N."/>
            <person name="Sudadi S."/>
            <person name="Sutherin B.R."/>
            <person name="Edgington N.P."/>
            <person name="Garlena R.A."/>
            <person name="Russell D.A."/>
            <person name="Pope W.H."/>
            <person name="Jacobs-Sera D."/>
            <person name="Hendrix R.W."/>
            <person name="Hatfull G.F."/>
        </authorList>
    </citation>
    <scope>NUCLEOTIDE SEQUENCE [LARGE SCALE GENOMIC DNA]</scope>
</reference>
<dbReference type="SMR" id="A0A222YY48"/>
<keyword evidence="1" id="KW-1245">Viral tail assembly</keyword>
<keyword evidence="3" id="KW-1133">Transmembrane helix</keyword>
<dbReference type="Pfam" id="PF26571">
    <property type="entry name" value="VldE"/>
    <property type="match status" value="1"/>
</dbReference>
<keyword evidence="3" id="KW-0472">Membrane</keyword>
<feature type="domain" description="Tape measure protein N-terminal" evidence="4">
    <location>
        <begin position="154"/>
        <end position="331"/>
    </location>
</feature>
<feature type="transmembrane region" description="Helical" evidence="3">
    <location>
        <begin position="704"/>
        <end position="724"/>
    </location>
</feature>
<dbReference type="InterPro" id="IPR058593">
    <property type="entry name" value="ARB_07466-like_C"/>
</dbReference>
<dbReference type="InterPro" id="IPR013491">
    <property type="entry name" value="Tape_meas_N"/>
</dbReference>
<evidence type="ECO:0000256" key="3">
    <source>
        <dbReference type="SAM" id="Phobius"/>
    </source>
</evidence>
<keyword evidence="3" id="KW-0812">Transmembrane</keyword>
<evidence type="ECO:0000256" key="1">
    <source>
        <dbReference type="ARBA" id="ARBA00022465"/>
    </source>
</evidence>
<evidence type="ECO:0000256" key="2">
    <source>
        <dbReference type="SAM" id="MobiDB-lite"/>
    </source>
</evidence>
<name>A0A222YY48_9CAUD</name>
<feature type="domain" description="ARB-07466-like C-terminal" evidence="5">
    <location>
        <begin position="941"/>
        <end position="1047"/>
    </location>
</feature>
<evidence type="ECO:0000259" key="5">
    <source>
        <dbReference type="Pfam" id="PF26571"/>
    </source>
</evidence>
<feature type="transmembrane region" description="Helical" evidence="3">
    <location>
        <begin position="601"/>
        <end position="619"/>
    </location>
</feature>
<gene>
    <name evidence="6" type="ORF">SEA_AVOCADO_16</name>
</gene>
<protein>
    <submittedName>
        <fullName evidence="6">Tape measure protein</fullName>
    </submittedName>
</protein>
<evidence type="ECO:0000313" key="6">
    <source>
        <dbReference type="EMBL" id="ASR77218.1"/>
    </source>
</evidence>
<dbReference type="GO" id="GO:0098003">
    <property type="term" value="P:viral tail assembly"/>
    <property type="evidence" value="ECO:0007669"/>
    <property type="project" value="UniProtKB-KW"/>
</dbReference>
<accession>A0A222YY48</accession>
<evidence type="ECO:0000259" key="4">
    <source>
        <dbReference type="Pfam" id="PF20155"/>
    </source>
</evidence>
<sequence>MQGTYWLTVLPETSKLRPGIKRALAGVDTDAVVRPRLDTSNMVKGAKAAGQRAGADVAAGIEQGAGRGGGLGRLLRIDNARSTGQRAGSEVNAGLAASNIGAGASAQLERNLTSGASGMGSRLGSLIGGGLSTAMKGAGVLAAAGIGGALTAGFKRLTAIDDAKFKLQGLGNTGEQVQSIMDNALAAVKGTAFGLDEAATTAASAVAAGIKPGEELTNYLKLTSDTAAIAGTNLADMGGIFNSVQTSGKAMTGDLRMLADRGLPVFTWLQEATGKTGEDFNKFVEEGGISAQMFRDAVANNIAGAAQNMGGSVRGSLSNLKAAFSRFGAELSGPIFAGLKPLAIGLTGVFDSVTAAIKPIMADLTARVGPWADALAAKMKAWADNGGMEKLVAWFGQLRDTVAGFISGSGGGGASSTMQSIADSAKAIGPALQQSGPALAGFGEAAKQFGLALAAVGPETLSGVMVPALNLLAGALKFVADNASWAVPAIGGLVLAFGGFRMLEKTVAPVVAALNGAFRIINAPIMLAQTAAIRAQAKAMEELTVALGANAVAQTTQATAATGAAVATGRGRIATLAAAAASKVATAAQWLWNAALTANPIGLIVAAVVAAGVAIWAFFTKTETGRKLWDKIWTGIKTTVSVVWNWLKTTLANAWTQIGPSVMKIADVAKQAFGAFGNAIKQVWQFIQPAIEWIGRLWLSVQKLNFQIAIGALKALGAVIGWLWTNVVVPAFQGIAQAVQLWWAGAQVVWAAASAAIRAVGDVIGWLWREVAVPAFEAIKTAVTTWWDGVKFVWDLFDAGVRKVGDGIDWLKGAFETGFNAIKGVVETVWNFISGIFDKISSGVGNVVDKLRSIPGIGSLIPGNKDGRAPGFAGGTVSSTGVVSGPGSGTSDSILARISNGEGIVKESAMSAGGGVLVAALNAGWTPTAEQMHQLFPGFAEGLNPGADWLRNTLMQTFPQITSIGGRRSEDGYGEHSSGNAIDIMIPNPTSDEGKALGDKIASWIAKNKDAIGANGMIWRQTSYGYGGDWTNGKGMSDRGSPTQNHMDHVHVILGAGRGAGAPSVDVPADSVNLAASLGGGGSSGGSATSLGSSTSASSAAGAKKVATAQTALKNANQAVDDATWRRDQAQKRLDELKAAGKDTEAAQHSLDVANRELADTKERAAKAQDNLSAAQQDAATAVDDATTTGKDQGSGNPFQDLGKSIVSGFFETIGLDGSLFSNPFEWPTVKSAMAGVNWLGKEMTAIAGTDTAGGAGGGTDLLGGILGGASSTTGLDALANLNPAAAGVEAAPASAVAPDTTQHGAGNGAAPGPGVYIENAGMSPTDVANKLEGTLNARTRTTKVH</sequence>
<keyword evidence="1" id="KW-1188">Viral release from host cell</keyword>
<proteinExistence type="predicted"/>
<feature type="region of interest" description="Disordered" evidence="2">
    <location>
        <begin position="1166"/>
        <end position="1200"/>
    </location>
</feature>
<dbReference type="Proteomes" id="UP000224104">
    <property type="component" value="Genome"/>
</dbReference>